<feature type="domain" description="Enoyl reductase (ER)" evidence="1">
    <location>
        <begin position="10"/>
        <end position="304"/>
    </location>
</feature>
<dbReference type="InterPro" id="IPR020843">
    <property type="entry name" value="ER"/>
</dbReference>
<dbReference type="Gene3D" id="3.90.180.10">
    <property type="entry name" value="Medium-chain alcohol dehydrogenases, catalytic domain"/>
    <property type="match status" value="1"/>
</dbReference>
<evidence type="ECO:0000313" key="2">
    <source>
        <dbReference type="EMBL" id="GAA2231527.1"/>
    </source>
</evidence>
<dbReference type="InterPro" id="IPR050700">
    <property type="entry name" value="YIM1/Zinc_Alcohol_DH_Fams"/>
</dbReference>
<organism evidence="2 3">
    <name type="scientific">Herbiconiux moechotypicola</name>
    <dbReference type="NCBI Taxonomy" id="637393"/>
    <lineage>
        <taxon>Bacteria</taxon>
        <taxon>Bacillati</taxon>
        <taxon>Actinomycetota</taxon>
        <taxon>Actinomycetes</taxon>
        <taxon>Micrococcales</taxon>
        <taxon>Microbacteriaceae</taxon>
        <taxon>Herbiconiux</taxon>
    </lineage>
</organism>
<evidence type="ECO:0000259" key="1">
    <source>
        <dbReference type="SMART" id="SM00829"/>
    </source>
</evidence>
<dbReference type="SUPFAM" id="SSF51735">
    <property type="entry name" value="NAD(P)-binding Rossmann-fold domains"/>
    <property type="match status" value="1"/>
</dbReference>
<evidence type="ECO:0000313" key="3">
    <source>
        <dbReference type="Proteomes" id="UP001500929"/>
    </source>
</evidence>
<dbReference type="SUPFAM" id="SSF50129">
    <property type="entry name" value="GroES-like"/>
    <property type="match status" value="1"/>
</dbReference>
<name>A0ABN3DIF3_9MICO</name>
<dbReference type="PANTHER" id="PTHR11695:SF294">
    <property type="entry name" value="RETICULON-4-INTERACTING PROTEIN 1, MITOCHONDRIAL"/>
    <property type="match status" value="1"/>
</dbReference>
<accession>A0ABN3DIF3</accession>
<gene>
    <name evidence="2" type="ORF">GCM10009851_15590</name>
</gene>
<dbReference type="CDD" id="cd05289">
    <property type="entry name" value="MDR_like_2"/>
    <property type="match status" value="1"/>
</dbReference>
<proteinExistence type="predicted"/>
<dbReference type="EMBL" id="BAAAQY010000004">
    <property type="protein sequence ID" value="GAA2231527.1"/>
    <property type="molecule type" value="Genomic_DNA"/>
</dbReference>
<dbReference type="InterPro" id="IPR011032">
    <property type="entry name" value="GroES-like_sf"/>
</dbReference>
<reference evidence="2 3" key="1">
    <citation type="journal article" date="2019" name="Int. J. Syst. Evol. Microbiol.">
        <title>The Global Catalogue of Microorganisms (GCM) 10K type strain sequencing project: providing services to taxonomists for standard genome sequencing and annotation.</title>
        <authorList>
            <consortium name="The Broad Institute Genomics Platform"/>
            <consortium name="The Broad Institute Genome Sequencing Center for Infectious Disease"/>
            <person name="Wu L."/>
            <person name="Ma J."/>
        </authorList>
    </citation>
    <scope>NUCLEOTIDE SEQUENCE [LARGE SCALE GENOMIC DNA]</scope>
    <source>
        <strain evidence="2 3">JCM 16117</strain>
    </source>
</reference>
<dbReference type="Gene3D" id="3.40.50.720">
    <property type="entry name" value="NAD(P)-binding Rossmann-like Domain"/>
    <property type="match status" value="1"/>
</dbReference>
<keyword evidence="3" id="KW-1185">Reference proteome</keyword>
<dbReference type="SMART" id="SM00829">
    <property type="entry name" value="PKS_ER"/>
    <property type="match status" value="1"/>
</dbReference>
<sequence>MRAIIQDELGGPEVLHPATVVRPGPGIGQVLIRMRGAGVNPADAMNRQAGVFSGPPPFTLGWDVSGVVEATGPGVTLFAPGDEVFGLLPFPRGAGAYAEFVLAPARALVPKPEALSHVQAAALPLTGLTAWQALVETAGVGPGTRVLVTGAAGGVGHLAVQIAAARGAHVIALTSDANAELVRSLGADEVVDYRTTDFGETLGDLDVVLDVVGGDYPLRALKVLRPGGVLVSTLPQSLGPAAAAASELGIRVAGLFVESDRLGLTALAGLVAEGRLTPIIAATYPLDDAATAHATKHGPGKVVLVAG</sequence>
<dbReference type="InterPro" id="IPR013154">
    <property type="entry name" value="ADH-like_N"/>
</dbReference>
<protein>
    <submittedName>
        <fullName evidence="2">NADP-dependent oxidoreductase</fullName>
    </submittedName>
</protein>
<dbReference type="PANTHER" id="PTHR11695">
    <property type="entry name" value="ALCOHOL DEHYDROGENASE RELATED"/>
    <property type="match status" value="1"/>
</dbReference>
<dbReference type="InterPro" id="IPR036291">
    <property type="entry name" value="NAD(P)-bd_dom_sf"/>
</dbReference>
<dbReference type="Proteomes" id="UP001500929">
    <property type="component" value="Unassembled WGS sequence"/>
</dbReference>
<dbReference type="Pfam" id="PF08240">
    <property type="entry name" value="ADH_N"/>
    <property type="match status" value="1"/>
</dbReference>
<comment type="caution">
    <text evidence="2">The sequence shown here is derived from an EMBL/GenBank/DDBJ whole genome shotgun (WGS) entry which is preliminary data.</text>
</comment>
<dbReference type="Pfam" id="PF13602">
    <property type="entry name" value="ADH_zinc_N_2"/>
    <property type="match status" value="1"/>
</dbReference>